<dbReference type="RefSeq" id="WP_266125150.1">
    <property type="nucleotide sequence ID" value="NZ_JAJHNU010000006.1"/>
</dbReference>
<comment type="caution">
    <text evidence="1">The sequence shown here is derived from an EMBL/GenBank/DDBJ whole genome shotgun (WGS) entry which is preliminary data.</text>
</comment>
<protein>
    <submittedName>
        <fullName evidence="1">Uncharacterized protein</fullName>
    </submittedName>
</protein>
<gene>
    <name evidence="1" type="ORF">LMS43_16215</name>
</gene>
<evidence type="ECO:0000313" key="2">
    <source>
        <dbReference type="Proteomes" id="UP001168613"/>
    </source>
</evidence>
<sequence length="198" mass="21471">MKVKAWPTGIAPASVDIGLQQDVQVTRSRSGKHSSFEMPGASWVMTLTFPNSAEWLSRPKVEALITSLRGGANRLSAPHFGRPIPNGTLRGAPRLDAAVQPGAGQLRLKDCNGALRAGDFIGLGGQLLMIEEDAAPTAGKMTVSVNPAVRVTSAINSPVIWDRPHILWILRDKEGVKFPYRPGRMRPSFAIELVEDWV</sequence>
<reference evidence="1" key="1">
    <citation type="submission" date="2021-11" db="EMBL/GenBank/DDBJ databases">
        <title>Draft genome sequence of Alcaligenes endophyticus type strain CCUG 75668T.</title>
        <authorList>
            <person name="Salva-Serra F."/>
            <person name="Duran R.E."/>
            <person name="Seeger M."/>
            <person name="Moore E.R.B."/>
            <person name="Jaen-Luchoro D."/>
        </authorList>
    </citation>
    <scope>NUCLEOTIDE SEQUENCE</scope>
    <source>
        <strain evidence="1">CCUG 75668</strain>
    </source>
</reference>
<keyword evidence="2" id="KW-1185">Reference proteome</keyword>
<proteinExistence type="predicted"/>
<organism evidence="1 2">
    <name type="scientific">Alcaligenes endophyticus</name>
    <dbReference type="NCBI Taxonomy" id="1929088"/>
    <lineage>
        <taxon>Bacteria</taxon>
        <taxon>Pseudomonadati</taxon>
        <taxon>Pseudomonadota</taxon>
        <taxon>Betaproteobacteria</taxon>
        <taxon>Burkholderiales</taxon>
        <taxon>Alcaligenaceae</taxon>
        <taxon>Alcaligenes</taxon>
    </lineage>
</organism>
<evidence type="ECO:0000313" key="1">
    <source>
        <dbReference type="EMBL" id="MDN4122835.1"/>
    </source>
</evidence>
<name>A0ABT8ENH3_9BURK</name>
<dbReference type="EMBL" id="JAJHNU010000006">
    <property type="protein sequence ID" value="MDN4122835.1"/>
    <property type="molecule type" value="Genomic_DNA"/>
</dbReference>
<dbReference type="Proteomes" id="UP001168613">
    <property type="component" value="Unassembled WGS sequence"/>
</dbReference>
<accession>A0ABT8ENH3</accession>